<sequence>MYTIIISILVVIMIASILHWVNFSTKEGKDERGKMILGRSSQIAFSIVVLAFGVTLIGDRYITFSTDEQFTTTLIALMTSIMLINSISIAYFRKKY</sequence>
<dbReference type="InterPro" id="IPR019235">
    <property type="entry name" value="DUF2178_TM"/>
</dbReference>
<proteinExistence type="predicted"/>
<evidence type="ECO:0000256" key="1">
    <source>
        <dbReference type="SAM" id="Phobius"/>
    </source>
</evidence>
<reference evidence="2 3" key="1">
    <citation type="submission" date="2018-12" db="EMBL/GenBank/DDBJ databases">
        <title>Lysinibacillus antri sp. nov., isolated from a cave soil.</title>
        <authorList>
            <person name="Narsing Rao M.P."/>
            <person name="Zhang H."/>
            <person name="Dong Z.-Y."/>
            <person name="Niu X.-K."/>
            <person name="Zhang K."/>
            <person name="Fang B.-Z."/>
            <person name="Kang Y.-Q."/>
            <person name="Xiao M."/>
            <person name="Li W.-J."/>
        </authorList>
    </citation>
    <scope>NUCLEOTIDE SEQUENCE [LARGE SCALE GENOMIC DNA]</scope>
    <source>
        <strain evidence="2 3">SYSU K30002</strain>
    </source>
</reference>
<feature type="transmembrane region" description="Helical" evidence="1">
    <location>
        <begin position="43"/>
        <end position="62"/>
    </location>
</feature>
<evidence type="ECO:0000313" key="3">
    <source>
        <dbReference type="Proteomes" id="UP000287910"/>
    </source>
</evidence>
<dbReference type="Proteomes" id="UP000287910">
    <property type="component" value="Unassembled WGS sequence"/>
</dbReference>
<comment type="caution">
    <text evidence="2">The sequence shown here is derived from an EMBL/GenBank/DDBJ whole genome shotgun (WGS) entry which is preliminary data.</text>
</comment>
<organism evidence="2 3">
    <name type="scientific">Lysinibacillus antri</name>
    <dbReference type="NCBI Taxonomy" id="2498145"/>
    <lineage>
        <taxon>Bacteria</taxon>
        <taxon>Bacillati</taxon>
        <taxon>Bacillota</taxon>
        <taxon>Bacilli</taxon>
        <taxon>Bacillales</taxon>
        <taxon>Bacillaceae</taxon>
        <taxon>Lysinibacillus</taxon>
    </lineage>
</organism>
<dbReference type="EMBL" id="RYYR01000020">
    <property type="protein sequence ID" value="RUL50505.1"/>
    <property type="molecule type" value="Genomic_DNA"/>
</dbReference>
<keyword evidence="3" id="KW-1185">Reference proteome</keyword>
<evidence type="ECO:0000313" key="2">
    <source>
        <dbReference type="EMBL" id="RUL50505.1"/>
    </source>
</evidence>
<gene>
    <name evidence="2" type="ORF">EK386_14050</name>
</gene>
<protein>
    <recommendedName>
        <fullName evidence="4">DUF2178 domain-containing protein</fullName>
    </recommendedName>
</protein>
<keyword evidence="1" id="KW-0472">Membrane</keyword>
<accession>A0A432LA29</accession>
<keyword evidence="1" id="KW-0812">Transmembrane</keyword>
<evidence type="ECO:0008006" key="4">
    <source>
        <dbReference type="Google" id="ProtNLM"/>
    </source>
</evidence>
<name>A0A432LA29_9BACI</name>
<keyword evidence="1" id="KW-1133">Transmembrane helix</keyword>
<dbReference type="AlphaFoldDB" id="A0A432LA29"/>
<dbReference type="RefSeq" id="WP_126659813.1">
    <property type="nucleotide sequence ID" value="NZ_RYYR01000020.1"/>
</dbReference>
<feature type="transmembrane region" description="Helical" evidence="1">
    <location>
        <begin position="6"/>
        <end position="23"/>
    </location>
</feature>
<dbReference type="Pfam" id="PF09946">
    <property type="entry name" value="DUF2178"/>
    <property type="match status" value="1"/>
</dbReference>
<feature type="transmembrane region" description="Helical" evidence="1">
    <location>
        <begin position="74"/>
        <end position="92"/>
    </location>
</feature>